<dbReference type="InterPro" id="IPR049420">
    <property type="entry name" value="EPCAM-Trop-2_C"/>
</dbReference>
<dbReference type="Proteomes" id="UP000694414">
    <property type="component" value="Unplaced"/>
</dbReference>
<dbReference type="GO" id="GO:0016020">
    <property type="term" value="C:membrane"/>
    <property type="evidence" value="ECO:0007669"/>
    <property type="project" value="InterPro"/>
</dbReference>
<accession>A0A8C8YF72</accession>
<feature type="transmembrane region" description="Helical" evidence="1">
    <location>
        <begin position="267"/>
        <end position="289"/>
    </location>
</feature>
<sequence length="315" mass="34693">LSTSLPGAGLAGKAGVNTWILTQEIPLRQCSQALIILKIRTNCQAPAGRKCLCENYKLCISIGSQNTVICSKPATKCLVMKAEVTGSESGRRAKPEGALQNNDGFMNSAMMSGWLLKAKQCKGAATRWAVNTAGVRRTNRDPEITCSERVRTFWVITELRHKAREKPDDVQSLQTALQEVITTHYQLDPKFIANILYENNIITIDLIQNSSQKTQNDVDVADVAYYLEKGKMGLRVNGEQLDLDPGQTLIYYVDEKALEVSMQDLKAGVIVALVVVTIAIIAGIVVLVISRKKRMGKYEEPKTKEVGKMHRGLSA</sequence>
<evidence type="ECO:0000259" key="2">
    <source>
        <dbReference type="Pfam" id="PF21283"/>
    </source>
</evidence>
<dbReference type="GO" id="GO:0005923">
    <property type="term" value="C:bicellular tight junction"/>
    <property type="evidence" value="ECO:0007669"/>
    <property type="project" value="TreeGrafter"/>
</dbReference>
<dbReference type="AlphaFoldDB" id="A0A8C8YF72"/>
<proteinExistence type="predicted"/>
<dbReference type="InterPro" id="IPR043406">
    <property type="entry name" value="EPCAM/Trop-2"/>
</dbReference>
<reference evidence="3" key="1">
    <citation type="submission" date="2025-08" db="UniProtKB">
        <authorList>
            <consortium name="Ensembl"/>
        </authorList>
    </citation>
    <scope>IDENTIFICATION</scope>
</reference>
<dbReference type="GO" id="GO:0098641">
    <property type="term" value="F:cadherin binding involved in cell-cell adhesion"/>
    <property type="evidence" value="ECO:0007669"/>
    <property type="project" value="TreeGrafter"/>
</dbReference>
<keyword evidence="4" id="KW-1185">Reference proteome</keyword>
<dbReference type="Pfam" id="PF21283">
    <property type="entry name" value="EPCAM-Trop-2_C"/>
    <property type="match status" value="1"/>
</dbReference>
<evidence type="ECO:0000313" key="3">
    <source>
        <dbReference type="Ensembl" id="ENSPSMP00000001390.1"/>
    </source>
</evidence>
<dbReference type="GeneTree" id="ENSGT00390000018245"/>
<keyword evidence="1" id="KW-0812">Transmembrane</keyword>
<evidence type="ECO:0000313" key="4">
    <source>
        <dbReference type="Proteomes" id="UP000694414"/>
    </source>
</evidence>
<feature type="domain" description="EPCAM/Trop-2 C-terminal" evidence="2">
    <location>
        <begin position="152"/>
        <end position="254"/>
    </location>
</feature>
<dbReference type="PANTHER" id="PTHR14168">
    <property type="entry name" value="TUMOR-ASSOCIATED CALCIUM SIGNAL TRANSDUCER"/>
    <property type="match status" value="1"/>
</dbReference>
<organism evidence="3 4">
    <name type="scientific">Prolemur simus</name>
    <name type="common">Greater bamboo lemur</name>
    <name type="synonym">Hapalemur simus</name>
    <dbReference type="NCBI Taxonomy" id="1328070"/>
    <lineage>
        <taxon>Eukaryota</taxon>
        <taxon>Metazoa</taxon>
        <taxon>Chordata</taxon>
        <taxon>Craniata</taxon>
        <taxon>Vertebrata</taxon>
        <taxon>Euteleostomi</taxon>
        <taxon>Mammalia</taxon>
        <taxon>Eutheria</taxon>
        <taxon>Euarchontoglires</taxon>
        <taxon>Primates</taxon>
        <taxon>Strepsirrhini</taxon>
        <taxon>Lemuriformes</taxon>
        <taxon>Lemuridae</taxon>
        <taxon>Prolemur</taxon>
    </lineage>
</organism>
<keyword evidence="1" id="KW-0472">Membrane</keyword>
<dbReference type="Ensembl" id="ENSPSMT00000001605.1">
    <property type="protein sequence ID" value="ENSPSMP00000001390.1"/>
    <property type="gene ID" value="ENSPSMG00000001042.1"/>
</dbReference>
<protein>
    <recommendedName>
        <fullName evidence="2">EPCAM/Trop-2 C-terminal domain-containing protein</fullName>
    </recommendedName>
</protein>
<dbReference type="PANTHER" id="PTHR14168:SF2">
    <property type="entry name" value="EPITHELIAL CELL ADHESION MOLECULE"/>
    <property type="match status" value="1"/>
</dbReference>
<keyword evidence="1" id="KW-1133">Transmembrane helix</keyword>
<name>A0A8C8YF72_PROSS</name>
<evidence type="ECO:0000256" key="1">
    <source>
        <dbReference type="SAM" id="Phobius"/>
    </source>
</evidence>
<reference evidence="3" key="2">
    <citation type="submission" date="2025-09" db="UniProtKB">
        <authorList>
            <consortium name="Ensembl"/>
        </authorList>
    </citation>
    <scope>IDENTIFICATION</scope>
</reference>